<gene>
    <name evidence="4" type="ORF">KUF71_011626</name>
</gene>
<dbReference type="InterPro" id="IPR012464">
    <property type="entry name" value="DUF1676"/>
</dbReference>
<dbReference type="PANTHER" id="PTHR21879">
    <property type="entry name" value="FI03362P-RELATED-RELATED"/>
    <property type="match status" value="1"/>
</dbReference>
<feature type="chain" id="PRO_5042235182" evidence="3">
    <location>
        <begin position="27"/>
        <end position="272"/>
    </location>
</feature>
<dbReference type="PANTHER" id="PTHR21879:SF14">
    <property type="entry name" value="OSIRIS 8"/>
    <property type="match status" value="1"/>
</dbReference>
<proteinExistence type="predicted"/>
<feature type="region of interest" description="Disordered" evidence="1">
    <location>
        <begin position="39"/>
        <end position="73"/>
    </location>
</feature>
<evidence type="ECO:0000256" key="2">
    <source>
        <dbReference type="SAM" id="Phobius"/>
    </source>
</evidence>
<dbReference type="EMBL" id="JAHWGI010001434">
    <property type="protein sequence ID" value="KAK3932298.1"/>
    <property type="molecule type" value="Genomic_DNA"/>
</dbReference>
<dbReference type="Pfam" id="PF07898">
    <property type="entry name" value="DUF1676"/>
    <property type="match status" value="1"/>
</dbReference>
<dbReference type="AlphaFoldDB" id="A0AAE1LU84"/>
<keyword evidence="2" id="KW-0472">Membrane</keyword>
<evidence type="ECO:0000256" key="1">
    <source>
        <dbReference type="SAM" id="MobiDB-lite"/>
    </source>
</evidence>
<feature type="transmembrane region" description="Helical" evidence="2">
    <location>
        <begin position="211"/>
        <end position="228"/>
    </location>
</feature>
<feature type="compositionally biased region" description="Polar residues" evidence="1">
    <location>
        <begin position="39"/>
        <end position="49"/>
    </location>
</feature>
<feature type="compositionally biased region" description="Low complexity" evidence="1">
    <location>
        <begin position="139"/>
        <end position="151"/>
    </location>
</feature>
<organism evidence="4 5">
    <name type="scientific">Frankliniella fusca</name>
    <dbReference type="NCBI Taxonomy" id="407009"/>
    <lineage>
        <taxon>Eukaryota</taxon>
        <taxon>Metazoa</taxon>
        <taxon>Ecdysozoa</taxon>
        <taxon>Arthropoda</taxon>
        <taxon>Hexapoda</taxon>
        <taxon>Insecta</taxon>
        <taxon>Pterygota</taxon>
        <taxon>Neoptera</taxon>
        <taxon>Paraneoptera</taxon>
        <taxon>Thysanoptera</taxon>
        <taxon>Terebrantia</taxon>
        <taxon>Thripoidea</taxon>
        <taxon>Thripidae</taxon>
        <taxon>Frankliniella</taxon>
    </lineage>
</organism>
<comment type="caution">
    <text evidence="4">The sequence shown here is derived from an EMBL/GenBank/DDBJ whole genome shotgun (WGS) entry which is preliminary data.</text>
</comment>
<evidence type="ECO:0000313" key="5">
    <source>
        <dbReference type="Proteomes" id="UP001219518"/>
    </source>
</evidence>
<keyword evidence="2" id="KW-0812">Transmembrane</keyword>
<keyword evidence="3" id="KW-0732">Signal</keyword>
<sequence length="272" mass="28633">MAARRASAKCASVLLVLVVMVSGSASARIALPTSDYNNLDTSSHTSEQQLDAPSSALPSAAADAGADGEQSVGEDAGSLLPWTVGAVRMLRRLYLECREDDLSSCLKVQMVRAMDRVARSTRKVALAAGVTLERDADAPEQPADADAGAASDDLEHTLPRSLPERERSLDKLILERLYGFLQNYSLRFKLPSVAELGGAVGEDARRRRPPLNGLMGLGMLLAGSLLPMKFGMLAMLAGKALMLSKLALLISALMAMRNMGSGGGSSGGTAHH</sequence>
<evidence type="ECO:0000256" key="3">
    <source>
        <dbReference type="SAM" id="SignalP"/>
    </source>
</evidence>
<feature type="compositionally biased region" description="Low complexity" evidence="1">
    <location>
        <begin position="50"/>
        <end position="68"/>
    </location>
</feature>
<feature type="region of interest" description="Disordered" evidence="1">
    <location>
        <begin position="135"/>
        <end position="161"/>
    </location>
</feature>
<accession>A0AAE1LU84</accession>
<keyword evidence="2" id="KW-1133">Transmembrane helix</keyword>
<evidence type="ECO:0000313" key="4">
    <source>
        <dbReference type="EMBL" id="KAK3932298.1"/>
    </source>
</evidence>
<name>A0AAE1LU84_9NEOP</name>
<dbReference type="Proteomes" id="UP001219518">
    <property type="component" value="Unassembled WGS sequence"/>
</dbReference>
<feature type="signal peptide" evidence="3">
    <location>
        <begin position="1"/>
        <end position="26"/>
    </location>
</feature>
<reference evidence="4" key="1">
    <citation type="submission" date="2021-07" db="EMBL/GenBank/DDBJ databases">
        <authorList>
            <person name="Catto M.A."/>
            <person name="Jacobson A."/>
            <person name="Kennedy G."/>
            <person name="Labadie P."/>
            <person name="Hunt B.G."/>
            <person name="Srinivasan R."/>
        </authorList>
    </citation>
    <scope>NUCLEOTIDE SEQUENCE</scope>
    <source>
        <strain evidence="4">PL_HMW_Pooled</strain>
        <tissue evidence="4">Head</tissue>
    </source>
</reference>
<protein>
    <submittedName>
        <fullName evidence="4">SufE-like protein</fullName>
    </submittedName>
</protein>
<reference evidence="4" key="2">
    <citation type="journal article" date="2023" name="BMC Genomics">
        <title>Pest status, molecular evolution, and epigenetic factors derived from the genome assembly of Frankliniella fusca, a thysanopteran phytovirus vector.</title>
        <authorList>
            <person name="Catto M.A."/>
            <person name="Labadie P.E."/>
            <person name="Jacobson A.L."/>
            <person name="Kennedy G.G."/>
            <person name="Srinivasan R."/>
            <person name="Hunt B.G."/>
        </authorList>
    </citation>
    <scope>NUCLEOTIDE SEQUENCE</scope>
    <source>
        <strain evidence="4">PL_HMW_Pooled</strain>
    </source>
</reference>
<keyword evidence="5" id="KW-1185">Reference proteome</keyword>
<dbReference type="GO" id="GO:0016020">
    <property type="term" value="C:membrane"/>
    <property type="evidence" value="ECO:0007669"/>
    <property type="project" value="TreeGrafter"/>
</dbReference>